<evidence type="ECO:0000313" key="5">
    <source>
        <dbReference type="Proteomes" id="UP000199365"/>
    </source>
</evidence>
<feature type="domain" description="Acyltransferase 3" evidence="2">
    <location>
        <begin position="5"/>
        <end position="327"/>
    </location>
</feature>
<sequence length="522" mass="56750">MEFRKDINGLRAIAVIAVVLFHYGVRYFDGGYVGVDVFFVISGFLLTSIAHGRLQKRQYSAVQFMLNRLRRIFPALLVTVIGSWIWATLFYLPDDFSRLVRNGTAALLFRSNYAFLGDAGGYFAPDARSNILLHTWSLAVESQFYLMFAITCALFWPAAGARRKVAGWLVFGVVALSSLAWCVVHTPAHQPSAFYLLWGRAWEFMAGSVVALLPARPRRGAANVVAVAGAALLLAAVFDLRADDPYPGWRAILPVAGTALIIYASEGFLTTVLSSGPLQFLGAISYSVYLWHWPILLMFRERAGAEPSPLQVALLILVSIAAGWLSYTCVEQPGRKRLGNVPITVLLAACVASGFAFTAVLNKTDGLQGRLPPYLRAASTAMKSEGPRSYECQRDVDGTKHSPGDFCSLGGMPSGANPTIMLWGDSFSNMVQPIVDGVSAETHVPGIVATLGGCPPFRGKVFPGSGAEIFPGCERYANFAFDHFMDTPSIKLVVVAGDWQRYEPIYEGNVLKGIAKVLVPLC</sequence>
<keyword evidence="1" id="KW-1133">Transmembrane helix</keyword>
<accession>A0A1H1KLV8</accession>
<dbReference type="AlphaFoldDB" id="A0A1H1KLV8"/>
<keyword evidence="1" id="KW-0812">Transmembrane</keyword>
<evidence type="ECO:0000259" key="2">
    <source>
        <dbReference type="Pfam" id="PF01757"/>
    </source>
</evidence>
<feature type="transmembrane region" description="Helical" evidence="1">
    <location>
        <begin position="220"/>
        <end position="240"/>
    </location>
</feature>
<feature type="transmembrane region" description="Helical" evidence="1">
    <location>
        <begin position="342"/>
        <end position="361"/>
    </location>
</feature>
<keyword evidence="1" id="KW-0472">Membrane</keyword>
<feature type="transmembrane region" description="Helical" evidence="1">
    <location>
        <begin position="72"/>
        <end position="92"/>
    </location>
</feature>
<evidence type="ECO:0000313" key="4">
    <source>
        <dbReference type="EMBL" id="SDR62729.1"/>
    </source>
</evidence>
<feature type="transmembrane region" description="Helical" evidence="1">
    <location>
        <begin position="192"/>
        <end position="213"/>
    </location>
</feature>
<dbReference type="InterPro" id="IPR002656">
    <property type="entry name" value="Acyl_transf_3_dom"/>
</dbReference>
<keyword evidence="4" id="KW-0012">Acyltransferase</keyword>
<feature type="transmembrane region" description="Helical" evidence="1">
    <location>
        <begin position="142"/>
        <end position="159"/>
    </location>
</feature>
<dbReference type="RefSeq" id="WP_090812764.1">
    <property type="nucleotide sequence ID" value="NZ_FNKX01000005.1"/>
</dbReference>
<keyword evidence="4" id="KW-0808">Transferase</keyword>
<feature type="transmembrane region" description="Helical" evidence="1">
    <location>
        <begin position="252"/>
        <end position="273"/>
    </location>
</feature>
<feature type="domain" description="SGNH" evidence="3">
    <location>
        <begin position="392"/>
        <end position="502"/>
    </location>
</feature>
<evidence type="ECO:0000259" key="3">
    <source>
        <dbReference type="Pfam" id="PF19040"/>
    </source>
</evidence>
<dbReference type="Pfam" id="PF01757">
    <property type="entry name" value="Acyl_transf_3"/>
    <property type="match status" value="1"/>
</dbReference>
<dbReference type="InterPro" id="IPR043968">
    <property type="entry name" value="SGNH"/>
</dbReference>
<organism evidence="4 5">
    <name type="scientific">Paraburkholderia tuberum</name>
    <dbReference type="NCBI Taxonomy" id="157910"/>
    <lineage>
        <taxon>Bacteria</taxon>
        <taxon>Pseudomonadati</taxon>
        <taxon>Pseudomonadota</taxon>
        <taxon>Betaproteobacteria</taxon>
        <taxon>Burkholderiales</taxon>
        <taxon>Burkholderiaceae</taxon>
        <taxon>Paraburkholderia</taxon>
    </lineage>
</organism>
<gene>
    <name evidence="4" type="ORF">SAMN05445850_8393</name>
</gene>
<feature type="transmembrane region" description="Helical" evidence="1">
    <location>
        <begin position="311"/>
        <end position="330"/>
    </location>
</feature>
<feature type="transmembrane region" description="Helical" evidence="1">
    <location>
        <begin position="280"/>
        <end position="299"/>
    </location>
</feature>
<dbReference type="GO" id="GO:0016020">
    <property type="term" value="C:membrane"/>
    <property type="evidence" value="ECO:0007669"/>
    <property type="project" value="TreeGrafter"/>
</dbReference>
<keyword evidence="4" id="KW-0378">Hydrolase</keyword>
<reference evidence="5" key="1">
    <citation type="submission" date="2016-10" db="EMBL/GenBank/DDBJ databases">
        <authorList>
            <person name="Varghese N."/>
            <person name="Submissions S."/>
        </authorList>
    </citation>
    <scope>NUCLEOTIDE SEQUENCE [LARGE SCALE GENOMIC DNA]</scope>
    <source>
        <strain evidence="5">DUS833</strain>
    </source>
</reference>
<proteinExistence type="predicted"/>
<dbReference type="GO" id="GO:0016787">
    <property type="term" value="F:hydrolase activity"/>
    <property type="evidence" value="ECO:0007669"/>
    <property type="project" value="UniProtKB-KW"/>
</dbReference>
<dbReference type="InterPro" id="IPR050879">
    <property type="entry name" value="Acyltransferase_3"/>
</dbReference>
<dbReference type="GO" id="GO:0016747">
    <property type="term" value="F:acyltransferase activity, transferring groups other than amino-acyl groups"/>
    <property type="evidence" value="ECO:0007669"/>
    <property type="project" value="InterPro"/>
</dbReference>
<protein>
    <submittedName>
        <fullName evidence="4">Peptidoglycan/LPS O-acetylase OafA/YrhL, contains acyltransferase and SGNH-hydrolase domains</fullName>
    </submittedName>
</protein>
<dbReference type="EMBL" id="FNKX01000005">
    <property type="protein sequence ID" value="SDR62729.1"/>
    <property type="molecule type" value="Genomic_DNA"/>
</dbReference>
<dbReference type="PANTHER" id="PTHR23028">
    <property type="entry name" value="ACETYLTRANSFERASE"/>
    <property type="match status" value="1"/>
</dbReference>
<dbReference type="Pfam" id="PF19040">
    <property type="entry name" value="SGNH"/>
    <property type="match status" value="1"/>
</dbReference>
<evidence type="ECO:0000256" key="1">
    <source>
        <dbReference type="SAM" id="Phobius"/>
    </source>
</evidence>
<feature type="transmembrane region" description="Helical" evidence="1">
    <location>
        <begin position="7"/>
        <end position="25"/>
    </location>
</feature>
<dbReference type="GO" id="GO:0009103">
    <property type="term" value="P:lipopolysaccharide biosynthetic process"/>
    <property type="evidence" value="ECO:0007669"/>
    <property type="project" value="TreeGrafter"/>
</dbReference>
<feature type="transmembrane region" description="Helical" evidence="1">
    <location>
        <begin position="31"/>
        <end position="51"/>
    </location>
</feature>
<name>A0A1H1KLV8_9BURK</name>
<dbReference type="Proteomes" id="UP000199365">
    <property type="component" value="Unassembled WGS sequence"/>
</dbReference>
<dbReference type="PANTHER" id="PTHR23028:SF53">
    <property type="entry name" value="ACYL_TRANSF_3 DOMAIN-CONTAINING PROTEIN"/>
    <property type="match status" value="1"/>
</dbReference>
<feature type="transmembrane region" description="Helical" evidence="1">
    <location>
        <begin position="166"/>
        <end position="186"/>
    </location>
</feature>
<keyword evidence="5" id="KW-1185">Reference proteome</keyword>
<dbReference type="STRING" id="157910.SAMN05445850_8393"/>